<evidence type="ECO:0000313" key="3">
    <source>
        <dbReference type="Proteomes" id="UP000553963"/>
    </source>
</evidence>
<comment type="caution">
    <text evidence="2">The sequence shown here is derived from an EMBL/GenBank/DDBJ whole genome shotgun (WGS) entry which is preliminary data.</text>
</comment>
<evidence type="ECO:0000313" key="2">
    <source>
        <dbReference type="EMBL" id="MBB3929849.1"/>
    </source>
</evidence>
<dbReference type="AlphaFoldDB" id="A0A840AHN0"/>
<feature type="domain" description="RES" evidence="1">
    <location>
        <begin position="13"/>
        <end position="129"/>
    </location>
</feature>
<dbReference type="SMART" id="SM00953">
    <property type="entry name" value="RES"/>
    <property type="match status" value="1"/>
</dbReference>
<keyword evidence="3" id="KW-1185">Reference proteome</keyword>
<proteinExistence type="predicted"/>
<sequence>MIVWRICRAAHADLLGEGARLYGGRWNTPGHPMIYTAEAAALAVLEVRVHLDLTPDLLPDDYLLIGIETGDTPPEMVPKIPDDPAAFGDDWLATRRSALLHVPSVIVPESANLLINPRHPGAETLRIVSRRPFRFDDRLWRPLSFHQ</sequence>
<gene>
    <name evidence="2" type="ORF">GGR25_000868</name>
</gene>
<dbReference type="RefSeq" id="WP_183397463.1">
    <property type="nucleotide sequence ID" value="NZ_JACIDS010000001.1"/>
</dbReference>
<name>A0A840AHN0_9HYPH</name>
<accession>A0A840AHN0</accession>
<dbReference type="EMBL" id="JACIDS010000001">
    <property type="protein sequence ID" value="MBB3929849.1"/>
    <property type="molecule type" value="Genomic_DNA"/>
</dbReference>
<dbReference type="Proteomes" id="UP000553963">
    <property type="component" value="Unassembled WGS sequence"/>
</dbReference>
<organism evidence="2 3">
    <name type="scientific">Kaistia hirudinis</name>
    <dbReference type="NCBI Taxonomy" id="1293440"/>
    <lineage>
        <taxon>Bacteria</taxon>
        <taxon>Pseudomonadati</taxon>
        <taxon>Pseudomonadota</taxon>
        <taxon>Alphaproteobacteria</taxon>
        <taxon>Hyphomicrobiales</taxon>
        <taxon>Kaistiaceae</taxon>
        <taxon>Kaistia</taxon>
    </lineage>
</organism>
<dbReference type="InterPro" id="IPR014914">
    <property type="entry name" value="RES_dom"/>
</dbReference>
<evidence type="ECO:0000259" key="1">
    <source>
        <dbReference type="SMART" id="SM00953"/>
    </source>
</evidence>
<protein>
    <submittedName>
        <fullName evidence="2">RES domain-containing protein</fullName>
    </submittedName>
</protein>
<reference evidence="2 3" key="1">
    <citation type="submission" date="2020-08" db="EMBL/GenBank/DDBJ databases">
        <title>Genomic Encyclopedia of Type Strains, Phase IV (KMG-IV): sequencing the most valuable type-strain genomes for metagenomic binning, comparative biology and taxonomic classification.</title>
        <authorList>
            <person name="Goeker M."/>
        </authorList>
    </citation>
    <scope>NUCLEOTIDE SEQUENCE [LARGE SCALE GENOMIC DNA]</scope>
    <source>
        <strain evidence="2 3">DSM 25966</strain>
    </source>
</reference>
<dbReference type="Pfam" id="PF08808">
    <property type="entry name" value="RES"/>
    <property type="match status" value="1"/>
</dbReference>